<dbReference type="Proteomes" id="UP000814033">
    <property type="component" value="Unassembled WGS sequence"/>
</dbReference>
<evidence type="ECO:0000313" key="2">
    <source>
        <dbReference type="Proteomes" id="UP000814033"/>
    </source>
</evidence>
<organism evidence="1 2">
    <name type="scientific">Auriscalpium vulgare</name>
    <dbReference type="NCBI Taxonomy" id="40419"/>
    <lineage>
        <taxon>Eukaryota</taxon>
        <taxon>Fungi</taxon>
        <taxon>Dikarya</taxon>
        <taxon>Basidiomycota</taxon>
        <taxon>Agaricomycotina</taxon>
        <taxon>Agaricomycetes</taxon>
        <taxon>Russulales</taxon>
        <taxon>Auriscalpiaceae</taxon>
        <taxon>Auriscalpium</taxon>
    </lineage>
</organism>
<reference evidence="1" key="2">
    <citation type="journal article" date="2022" name="New Phytol.">
        <title>Evolutionary transition to the ectomycorrhizal habit in the genomes of a hyperdiverse lineage of mushroom-forming fungi.</title>
        <authorList>
            <person name="Looney B."/>
            <person name="Miyauchi S."/>
            <person name="Morin E."/>
            <person name="Drula E."/>
            <person name="Courty P.E."/>
            <person name="Kohler A."/>
            <person name="Kuo A."/>
            <person name="LaButti K."/>
            <person name="Pangilinan J."/>
            <person name="Lipzen A."/>
            <person name="Riley R."/>
            <person name="Andreopoulos W."/>
            <person name="He G."/>
            <person name="Johnson J."/>
            <person name="Nolan M."/>
            <person name="Tritt A."/>
            <person name="Barry K.W."/>
            <person name="Grigoriev I.V."/>
            <person name="Nagy L.G."/>
            <person name="Hibbett D."/>
            <person name="Henrissat B."/>
            <person name="Matheny P.B."/>
            <person name="Labbe J."/>
            <person name="Martin F.M."/>
        </authorList>
    </citation>
    <scope>NUCLEOTIDE SEQUENCE</scope>
    <source>
        <strain evidence="1">FP105234-sp</strain>
    </source>
</reference>
<protein>
    <submittedName>
        <fullName evidence="1">Uncharacterized protein</fullName>
    </submittedName>
</protein>
<proteinExistence type="predicted"/>
<accession>A0ACB8RHR3</accession>
<evidence type="ECO:0000313" key="1">
    <source>
        <dbReference type="EMBL" id="KAI0043699.1"/>
    </source>
</evidence>
<gene>
    <name evidence="1" type="ORF">FA95DRAFT_1523809</name>
</gene>
<name>A0ACB8RHR3_9AGAM</name>
<keyword evidence="2" id="KW-1185">Reference proteome</keyword>
<dbReference type="EMBL" id="MU276007">
    <property type="protein sequence ID" value="KAI0043699.1"/>
    <property type="molecule type" value="Genomic_DNA"/>
</dbReference>
<reference evidence="1" key="1">
    <citation type="submission" date="2021-02" db="EMBL/GenBank/DDBJ databases">
        <authorList>
            <consortium name="DOE Joint Genome Institute"/>
            <person name="Ahrendt S."/>
            <person name="Looney B.P."/>
            <person name="Miyauchi S."/>
            <person name="Morin E."/>
            <person name="Drula E."/>
            <person name="Courty P.E."/>
            <person name="Chicoki N."/>
            <person name="Fauchery L."/>
            <person name="Kohler A."/>
            <person name="Kuo A."/>
            <person name="Labutti K."/>
            <person name="Pangilinan J."/>
            <person name="Lipzen A."/>
            <person name="Riley R."/>
            <person name="Andreopoulos W."/>
            <person name="He G."/>
            <person name="Johnson J."/>
            <person name="Barry K.W."/>
            <person name="Grigoriev I.V."/>
            <person name="Nagy L."/>
            <person name="Hibbett D."/>
            <person name="Henrissat B."/>
            <person name="Matheny P.B."/>
            <person name="Labbe J."/>
            <person name="Martin F."/>
        </authorList>
    </citation>
    <scope>NUCLEOTIDE SEQUENCE</scope>
    <source>
        <strain evidence="1">FP105234-sp</strain>
    </source>
</reference>
<comment type="caution">
    <text evidence="1">The sequence shown here is derived from an EMBL/GenBank/DDBJ whole genome shotgun (WGS) entry which is preliminary data.</text>
</comment>
<sequence>MGYIVMKRIELRTVPPQELCVKAAEAVLWLRAQRVPPMEVFGSLGASYARHTIFKYGKAPHKFRGVAAAQRYFNTAVAAVRRRRWTTNEIIADVSFEGEKVVLAQTDMDASNFGVSPDGRAVIFDAATIQALPESLADYSLLRNTDFATAVSKDVFGDERATRLASSNIASLSEVRQQLFMGYSETLNLDEDGYPVPPRQPRARIS</sequence>